<evidence type="ECO:0000313" key="3">
    <source>
        <dbReference type="Proteomes" id="UP000070080"/>
    </source>
</evidence>
<evidence type="ECO:0000313" key="2">
    <source>
        <dbReference type="EMBL" id="KXB42502.1"/>
    </source>
</evidence>
<evidence type="ECO:0000259" key="1">
    <source>
        <dbReference type="Pfam" id="PF02464"/>
    </source>
</evidence>
<proteinExistence type="predicted"/>
<dbReference type="Gene3D" id="3.90.950.20">
    <property type="entry name" value="CinA-like"/>
    <property type="match status" value="1"/>
</dbReference>
<reference evidence="3" key="1">
    <citation type="submission" date="2016-01" db="EMBL/GenBank/DDBJ databases">
        <authorList>
            <person name="Mitreva M."/>
            <person name="Pepin K.H."/>
            <person name="Mihindukulasuriya K.A."/>
            <person name="Fulton R."/>
            <person name="Fronick C."/>
            <person name="O'Laughlin M."/>
            <person name="Miner T."/>
            <person name="Herter B."/>
            <person name="Rosa B.A."/>
            <person name="Cordes M."/>
            <person name="Tomlinson C."/>
            <person name="Wollam A."/>
            <person name="Palsikar V.B."/>
            <person name="Mardis E.R."/>
            <person name="Wilson R.K."/>
        </authorList>
    </citation>
    <scope>NUCLEOTIDE SEQUENCE [LARGE SCALE GENOMIC DNA]</scope>
    <source>
        <strain evidence="3">KA00274</strain>
    </source>
</reference>
<dbReference type="InterPro" id="IPR008136">
    <property type="entry name" value="CinA_C"/>
</dbReference>
<keyword evidence="3" id="KW-1185">Reference proteome</keyword>
<dbReference type="NCBIfam" id="TIGR00199">
    <property type="entry name" value="PncC_domain"/>
    <property type="match status" value="1"/>
</dbReference>
<dbReference type="RefSeq" id="WP_156422934.1">
    <property type="nucleotide sequence ID" value="NZ_JARFNM010000001.1"/>
</dbReference>
<dbReference type="EMBL" id="LSCV01000002">
    <property type="protein sequence ID" value="KXB42502.1"/>
    <property type="molecule type" value="Genomic_DNA"/>
</dbReference>
<comment type="caution">
    <text evidence="2">The sequence shown here is derived from an EMBL/GenBank/DDBJ whole genome shotgun (WGS) entry which is preliminary data.</text>
</comment>
<organism evidence="2 3">
    <name type="scientific">Amygdalobacter nucleatus</name>
    <dbReference type="NCBI Taxonomy" id="3029274"/>
    <lineage>
        <taxon>Bacteria</taxon>
        <taxon>Bacillati</taxon>
        <taxon>Bacillota</taxon>
        <taxon>Clostridia</taxon>
        <taxon>Eubacteriales</taxon>
        <taxon>Oscillospiraceae</taxon>
        <taxon>Amygdalobacter</taxon>
    </lineage>
</organism>
<feature type="domain" description="CinA C-terminal" evidence="1">
    <location>
        <begin position="17"/>
        <end position="175"/>
    </location>
</feature>
<dbReference type="STRING" id="1497955.HMPREF1872_00178"/>
<dbReference type="InterPro" id="IPR036653">
    <property type="entry name" value="CinA-like_C"/>
</dbReference>
<dbReference type="Pfam" id="PF02464">
    <property type="entry name" value="CinA"/>
    <property type="match status" value="1"/>
</dbReference>
<gene>
    <name evidence="2" type="ORF">HMPREF1872_00178</name>
</gene>
<dbReference type="SUPFAM" id="SSF142433">
    <property type="entry name" value="CinA-like"/>
    <property type="match status" value="1"/>
</dbReference>
<dbReference type="Proteomes" id="UP000070080">
    <property type="component" value="Unassembled WGS sequence"/>
</dbReference>
<sequence length="181" mass="19749">MVSELNVDMLIIKLAEYSQKLASILTERELKIVTAESLTAGMLASHLADVAGASAYLLGAYVCYLDEMKQQLLNVDSEVLAKDGAVSANCVREMATNSLRQVQAADIAIAVSGFAGPENANWSEKEPCGTVYMAITRRDKDTGEINVRTYKELFVPERNKVRLAVCVWAMEELLAILAKCA</sequence>
<protein>
    <submittedName>
        <fullName evidence="2">Competence/damage-inducible protein CinA domain protein</fullName>
    </submittedName>
</protein>
<accession>A0A133YH31</accession>
<name>A0A133YH31_9FIRM</name>
<dbReference type="AlphaFoldDB" id="A0A133YH31"/>
<dbReference type="OrthoDB" id="9801454at2"/>